<gene>
    <name evidence="1" type="ORF">PCON_02931</name>
</gene>
<reference evidence="1 2" key="1">
    <citation type="journal article" date="2013" name="PLoS Genet.">
        <title>The genome and development-dependent transcriptomes of Pyronema confluens: a window into fungal evolution.</title>
        <authorList>
            <person name="Traeger S."/>
            <person name="Altegoer F."/>
            <person name="Freitag M."/>
            <person name="Gabaldon T."/>
            <person name="Kempken F."/>
            <person name="Kumar A."/>
            <person name="Marcet-Houben M."/>
            <person name="Poggeler S."/>
            <person name="Stajich J.E."/>
            <person name="Nowrousian M."/>
        </authorList>
    </citation>
    <scope>NUCLEOTIDE SEQUENCE [LARGE SCALE GENOMIC DNA]</scope>
    <source>
        <strain evidence="2">CBS 100304</strain>
        <tissue evidence="1">Vegetative mycelium</tissue>
    </source>
</reference>
<protein>
    <submittedName>
        <fullName evidence="1">Uncharacterized protein</fullName>
    </submittedName>
</protein>
<sequence length="72" mass="8100">MCNAQYVLCTSSTARARKHGAFQSNVMKAQDYDCAKMSYRCAQTTRKAHKASISSSINCLWGVDQVMEYLKL</sequence>
<accession>U4LC13</accession>
<dbReference type="AlphaFoldDB" id="U4LC13"/>
<evidence type="ECO:0000313" key="1">
    <source>
        <dbReference type="EMBL" id="CCX16335.1"/>
    </source>
</evidence>
<keyword evidence="2" id="KW-1185">Reference proteome</keyword>
<dbReference type="EMBL" id="HF936378">
    <property type="protein sequence ID" value="CCX16335.1"/>
    <property type="molecule type" value="Genomic_DNA"/>
</dbReference>
<evidence type="ECO:0000313" key="2">
    <source>
        <dbReference type="Proteomes" id="UP000018144"/>
    </source>
</evidence>
<organism evidence="1 2">
    <name type="scientific">Pyronema omphalodes (strain CBS 100304)</name>
    <name type="common">Pyronema confluens</name>
    <dbReference type="NCBI Taxonomy" id="1076935"/>
    <lineage>
        <taxon>Eukaryota</taxon>
        <taxon>Fungi</taxon>
        <taxon>Dikarya</taxon>
        <taxon>Ascomycota</taxon>
        <taxon>Pezizomycotina</taxon>
        <taxon>Pezizomycetes</taxon>
        <taxon>Pezizales</taxon>
        <taxon>Pyronemataceae</taxon>
        <taxon>Pyronema</taxon>
    </lineage>
</organism>
<name>U4LC13_PYROM</name>
<proteinExistence type="predicted"/>
<dbReference type="Proteomes" id="UP000018144">
    <property type="component" value="Unassembled WGS sequence"/>
</dbReference>